<dbReference type="Proteomes" id="UP001161388">
    <property type="component" value="Unassembled WGS sequence"/>
</dbReference>
<sequence length="104" mass="11252">MNINQITITSMPAQPLTPCELVSDDMLRTLARIDESRAVGEISAEDQSILAMYLPDICGELIARRAAMRSEDGGAPFTDPHNHAEEIANARAGFFTPPKDGVPV</sequence>
<proteinExistence type="predicted"/>
<gene>
    <name evidence="1" type="ORF">GCM10007927_09130</name>
</gene>
<evidence type="ECO:0000313" key="1">
    <source>
        <dbReference type="EMBL" id="GLQ26110.1"/>
    </source>
</evidence>
<reference evidence="1" key="1">
    <citation type="journal article" date="2014" name="Int. J. Syst. Evol. Microbiol.">
        <title>Complete genome of a new Firmicutes species belonging to the dominant human colonic microbiota ('Ruminococcus bicirculans') reveals two chromosomes and a selective capacity to utilize plant glucans.</title>
        <authorList>
            <consortium name="NISC Comparative Sequencing Program"/>
            <person name="Wegmann U."/>
            <person name="Louis P."/>
            <person name="Goesmann A."/>
            <person name="Henrissat B."/>
            <person name="Duncan S.H."/>
            <person name="Flint H.J."/>
        </authorList>
    </citation>
    <scope>NUCLEOTIDE SEQUENCE</scope>
    <source>
        <strain evidence="1">NBRC 109915</strain>
    </source>
</reference>
<name>A0ABQ5VG97_9RHOB</name>
<dbReference type="RefSeq" id="WP_284370988.1">
    <property type="nucleotide sequence ID" value="NZ_BSNL01000001.1"/>
</dbReference>
<comment type="caution">
    <text evidence="1">The sequence shown here is derived from an EMBL/GenBank/DDBJ whole genome shotgun (WGS) entry which is preliminary data.</text>
</comment>
<evidence type="ECO:0000313" key="2">
    <source>
        <dbReference type="Proteomes" id="UP001161388"/>
    </source>
</evidence>
<organism evidence="1 2">
    <name type="scientific">Sulfitobacter pacificus</name>
    <dbReference type="NCBI Taxonomy" id="1499314"/>
    <lineage>
        <taxon>Bacteria</taxon>
        <taxon>Pseudomonadati</taxon>
        <taxon>Pseudomonadota</taxon>
        <taxon>Alphaproteobacteria</taxon>
        <taxon>Rhodobacterales</taxon>
        <taxon>Roseobacteraceae</taxon>
        <taxon>Sulfitobacter</taxon>
    </lineage>
</organism>
<keyword evidence="2" id="KW-1185">Reference proteome</keyword>
<dbReference type="EMBL" id="BSNL01000001">
    <property type="protein sequence ID" value="GLQ26110.1"/>
    <property type="molecule type" value="Genomic_DNA"/>
</dbReference>
<accession>A0ABQ5VG97</accession>
<protein>
    <submittedName>
        <fullName evidence="1">Uncharacterized protein</fullName>
    </submittedName>
</protein>
<reference evidence="1" key="2">
    <citation type="submission" date="2023-01" db="EMBL/GenBank/DDBJ databases">
        <title>Draft genome sequence of Sulfitobacter pacificus strain NBRC 109915.</title>
        <authorList>
            <person name="Sun Q."/>
            <person name="Mori K."/>
        </authorList>
    </citation>
    <scope>NUCLEOTIDE SEQUENCE</scope>
    <source>
        <strain evidence="1">NBRC 109915</strain>
    </source>
</reference>